<protein>
    <recommendedName>
        <fullName evidence="5">Secretory lipase-domain-containing protein</fullName>
    </recommendedName>
</protein>
<dbReference type="VEuPathDB" id="FungiDB:PAAG_12125"/>
<comment type="similarity">
    <text evidence="2">Belongs to the AB hydrolase superfamily. Lipase family.</text>
</comment>
<dbReference type="Gene3D" id="1.10.260.130">
    <property type="match status" value="1"/>
</dbReference>
<dbReference type="PIRSF" id="PIRSF029171">
    <property type="entry name" value="Esterase_LipA"/>
    <property type="match status" value="1"/>
</dbReference>
<dbReference type="Gene3D" id="3.40.50.1820">
    <property type="entry name" value="alpha/beta hydrolase"/>
    <property type="match status" value="1"/>
</dbReference>
<dbReference type="HOGENOM" id="CLU_029538_5_2_1"/>
<dbReference type="KEGG" id="pbl:PAAG_12125"/>
<dbReference type="PANTHER" id="PTHR34853">
    <property type="match status" value="1"/>
</dbReference>
<evidence type="ECO:0000313" key="3">
    <source>
        <dbReference type="EMBL" id="KGQ01180.1"/>
    </source>
</evidence>
<dbReference type="OMA" id="WITGSAN"/>
<dbReference type="GeneID" id="26970883"/>
<dbReference type="PANTHER" id="PTHR34853:SF5">
    <property type="entry name" value="LIP-DOMAIN-CONTAINING PROTEIN-RELATED"/>
    <property type="match status" value="1"/>
</dbReference>
<dbReference type="RefSeq" id="XP_015702728.1">
    <property type="nucleotide sequence ID" value="XM_015847653.1"/>
</dbReference>
<dbReference type="EMBL" id="KN294007">
    <property type="protein sequence ID" value="KGQ01180.1"/>
    <property type="molecule type" value="Genomic_DNA"/>
</dbReference>
<dbReference type="SUPFAM" id="SSF53474">
    <property type="entry name" value="alpha/beta-Hydrolases"/>
    <property type="match status" value="1"/>
</dbReference>
<organism evidence="3 4">
    <name type="scientific">Paracoccidioides lutzii (strain ATCC MYA-826 / Pb01)</name>
    <name type="common">Paracoccidioides brasiliensis</name>
    <dbReference type="NCBI Taxonomy" id="502779"/>
    <lineage>
        <taxon>Eukaryota</taxon>
        <taxon>Fungi</taxon>
        <taxon>Dikarya</taxon>
        <taxon>Ascomycota</taxon>
        <taxon>Pezizomycotina</taxon>
        <taxon>Eurotiomycetes</taxon>
        <taxon>Eurotiomycetidae</taxon>
        <taxon>Onygenales</taxon>
        <taxon>Ajellomycetaceae</taxon>
        <taxon>Paracoccidioides</taxon>
    </lineage>
</organism>
<sequence length="461" mass="49601">MLSNLLLLATLVASGWAAGVSGALHEPPSTSTPLPPSQDSWYVQPANISKYKPGELIRSRQIESKLQPLLPLGGYVSVDAVYQYLFRTTDSLNNPVAVITTLIIPHNSDPSKLLVYQAAYDAANADCSPSYTLRFGSANSGLVGLLFPNSTVSTDIVLIVPALNQGWWVMVTDYEGLHAQFAAGLQSAYATLDSVRVVLSEGRKIGLARDVRYVMWGYSGGAIAGGWAAEIQPSYAPELQFEGAVLGGSIVNITSLIEKINGGPFVGLLFRGIYGVAKAYPSLLEWMNENIRSAKKDDFFKHAMSCQVQGTDGMYLNIFDYFVAGERSLDHVVPASVLSVSGQMGLHGTPTMPLYIYKALADQISPAEDNDALVKKYCSKRATVEYHRNLIGDHVTEALTGSVNALEWVSDRLAGIPIINTGVCIIKNVYIGKINPSTIPMLGEELYAILSSLLGDSLGSA</sequence>
<feature type="chain" id="PRO_5013433790" description="Secretory lipase-domain-containing protein" evidence="2">
    <location>
        <begin position="18"/>
        <end position="461"/>
    </location>
</feature>
<accession>A0A0A2V502</accession>
<keyword evidence="2" id="KW-0732">Signal</keyword>
<gene>
    <name evidence="3" type="ORF">PAAG_12125</name>
</gene>
<evidence type="ECO:0000256" key="2">
    <source>
        <dbReference type="PIRNR" id="PIRNR029171"/>
    </source>
</evidence>
<dbReference type="Proteomes" id="UP000002059">
    <property type="component" value="Partially assembled WGS sequence"/>
</dbReference>
<dbReference type="Pfam" id="PF03583">
    <property type="entry name" value="LIP"/>
    <property type="match status" value="1"/>
</dbReference>
<dbReference type="InterPro" id="IPR029058">
    <property type="entry name" value="AB_hydrolase_fold"/>
</dbReference>
<dbReference type="OrthoDB" id="2373480at2759"/>
<keyword evidence="1" id="KW-0378">Hydrolase</keyword>
<proteinExistence type="inferred from homology"/>
<reference evidence="3 4" key="1">
    <citation type="journal article" date="2011" name="PLoS Genet.">
        <title>Comparative genomic analysis of human fungal pathogens causing paracoccidioidomycosis.</title>
        <authorList>
            <person name="Desjardins C.A."/>
            <person name="Champion M.D."/>
            <person name="Holder J.W."/>
            <person name="Muszewska A."/>
            <person name="Goldberg J."/>
            <person name="Bailao A.M."/>
            <person name="Brigido M.M."/>
            <person name="Ferreira M.E."/>
            <person name="Garcia A.M."/>
            <person name="Grynberg M."/>
            <person name="Gujja S."/>
            <person name="Heiman D.I."/>
            <person name="Henn M.R."/>
            <person name="Kodira C.D."/>
            <person name="Leon-Narvaez H."/>
            <person name="Longo L.V."/>
            <person name="Ma L.J."/>
            <person name="Malavazi I."/>
            <person name="Matsuo A.L."/>
            <person name="Morais F.V."/>
            <person name="Pereira M."/>
            <person name="Rodriguez-Brito S."/>
            <person name="Sakthikumar S."/>
            <person name="Salem-Izacc S.M."/>
            <person name="Sykes S.M."/>
            <person name="Teixeira M.M."/>
            <person name="Vallejo M.C."/>
            <person name="Walter M.E."/>
            <person name="Yandava C."/>
            <person name="Young S."/>
            <person name="Zeng Q."/>
            <person name="Zucker J."/>
            <person name="Felipe M.S."/>
            <person name="Goldman G.H."/>
            <person name="Haas B.J."/>
            <person name="McEwen J.G."/>
            <person name="Nino-Vega G."/>
            <person name="Puccia R."/>
            <person name="San-Blas G."/>
            <person name="Soares C.M."/>
            <person name="Birren B.W."/>
            <person name="Cuomo C.A."/>
        </authorList>
    </citation>
    <scope>NUCLEOTIDE SEQUENCE [LARGE SCALE GENOMIC DNA]</scope>
    <source>
        <strain evidence="4">ATCC MYA-826 / Pb01</strain>
    </source>
</reference>
<evidence type="ECO:0000313" key="4">
    <source>
        <dbReference type="Proteomes" id="UP000002059"/>
    </source>
</evidence>
<dbReference type="GO" id="GO:0004806">
    <property type="term" value="F:triacylglycerol lipase activity"/>
    <property type="evidence" value="ECO:0007669"/>
    <property type="project" value="UniProtKB-UniRule"/>
</dbReference>
<evidence type="ECO:0008006" key="5">
    <source>
        <dbReference type="Google" id="ProtNLM"/>
    </source>
</evidence>
<evidence type="ECO:0000256" key="1">
    <source>
        <dbReference type="ARBA" id="ARBA00022801"/>
    </source>
</evidence>
<dbReference type="AlphaFoldDB" id="A0A0A2V502"/>
<keyword evidence="4" id="KW-1185">Reference proteome</keyword>
<name>A0A0A2V502_PARBA</name>
<dbReference type="InterPro" id="IPR005152">
    <property type="entry name" value="Lipase_secreted"/>
</dbReference>
<feature type="signal peptide" evidence="2">
    <location>
        <begin position="1"/>
        <end position="17"/>
    </location>
</feature>
<dbReference type="GO" id="GO:0016042">
    <property type="term" value="P:lipid catabolic process"/>
    <property type="evidence" value="ECO:0007669"/>
    <property type="project" value="UniProtKB-UniRule"/>
</dbReference>